<dbReference type="SUPFAM" id="SSF52540">
    <property type="entry name" value="P-loop containing nucleoside triphosphate hydrolases"/>
    <property type="match status" value="1"/>
</dbReference>
<gene>
    <name evidence="1" type="ORF">DNL40_11000</name>
</gene>
<sequence length="207" mass="22380">MPDGARRPRVRIVLLTGASGSGKTALTRRLGLPVVMLDDFYLDGDHPGLPHRFGIVDWDDPRSWDGEGALAALCELASDGRAEVPVYDIPTNRRTGSAVVDAGSSPVVLAEGIFAAQLVAACRAEGILADAICLRRSPLVTFWFRFLRDVAEARKPVPTLLRRGWALLRAEPDLVNRWSALGCRTATPAQAERDIRALAGQDSPKTS</sequence>
<dbReference type="EMBL" id="QKWH01000008">
    <property type="protein sequence ID" value="PZR52685.1"/>
    <property type="molecule type" value="Genomic_DNA"/>
</dbReference>
<proteinExistence type="predicted"/>
<keyword evidence="1" id="KW-0067">ATP-binding</keyword>
<dbReference type="Gene3D" id="3.40.50.300">
    <property type="entry name" value="P-loop containing nucleotide triphosphate hydrolases"/>
    <property type="match status" value="1"/>
</dbReference>
<evidence type="ECO:0000313" key="1">
    <source>
        <dbReference type="EMBL" id="PZR52685.1"/>
    </source>
</evidence>
<dbReference type="AlphaFoldDB" id="A0A2W5WY00"/>
<evidence type="ECO:0000313" key="2">
    <source>
        <dbReference type="Proteomes" id="UP000248783"/>
    </source>
</evidence>
<keyword evidence="1" id="KW-0547">Nucleotide-binding</keyword>
<name>A0A2W5WY00_9MICO</name>
<dbReference type="GO" id="GO:0005524">
    <property type="term" value="F:ATP binding"/>
    <property type="evidence" value="ECO:0007669"/>
    <property type="project" value="UniProtKB-KW"/>
</dbReference>
<dbReference type="Proteomes" id="UP000248783">
    <property type="component" value="Unassembled WGS sequence"/>
</dbReference>
<reference evidence="1 2" key="1">
    <citation type="submission" date="2018-06" db="EMBL/GenBank/DDBJ databases">
        <title>Whole genome sequencing of a novel hydrocarbon degrading bacterial strain, PW21 isolated from oil contaminated produced water sample.</title>
        <authorList>
            <person name="Nagkirti P."/>
            <person name="Shaikh A."/>
            <person name="Gowdaman V."/>
            <person name="Engineer A.E."/>
            <person name="Dagar S."/>
            <person name="Dhakephalkar P.K."/>
        </authorList>
    </citation>
    <scope>NUCLEOTIDE SEQUENCE [LARGE SCALE GENOMIC DNA]</scope>
    <source>
        <strain evidence="1 2">PW21</strain>
    </source>
</reference>
<accession>A0A2W5WY00</accession>
<dbReference type="InterPro" id="IPR027417">
    <property type="entry name" value="P-loop_NTPase"/>
</dbReference>
<organism evidence="1 2">
    <name type="scientific">Xylanimonas oleitrophica</name>
    <dbReference type="NCBI Taxonomy" id="2607479"/>
    <lineage>
        <taxon>Bacteria</taxon>
        <taxon>Bacillati</taxon>
        <taxon>Actinomycetota</taxon>
        <taxon>Actinomycetes</taxon>
        <taxon>Micrococcales</taxon>
        <taxon>Promicromonosporaceae</taxon>
        <taxon>Xylanimonas</taxon>
    </lineage>
</organism>
<comment type="caution">
    <text evidence="1">The sequence shown here is derived from an EMBL/GenBank/DDBJ whole genome shotgun (WGS) entry which is preliminary data.</text>
</comment>
<protein>
    <submittedName>
        <fullName evidence="1">ATP-binding protein</fullName>
    </submittedName>
</protein>
<keyword evidence="2" id="KW-1185">Reference proteome</keyword>